<feature type="transmembrane region" description="Helical" evidence="1">
    <location>
        <begin position="96"/>
        <end position="116"/>
    </location>
</feature>
<dbReference type="EMBL" id="JBDPZD010000007">
    <property type="protein sequence ID" value="MEO3693447.1"/>
    <property type="molecule type" value="Genomic_DNA"/>
</dbReference>
<organism evidence="2 3">
    <name type="scientific">Roseateles paludis</name>
    <dbReference type="NCBI Taxonomy" id="3145238"/>
    <lineage>
        <taxon>Bacteria</taxon>
        <taxon>Pseudomonadati</taxon>
        <taxon>Pseudomonadota</taxon>
        <taxon>Betaproteobacteria</taxon>
        <taxon>Burkholderiales</taxon>
        <taxon>Sphaerotilaceae</taxon>
        <taxon>Roseateles</taxon>
    </lineage>
</organism>
<accession>A0ABV0G6T5</accession>
<feature type="transmembrane region" description="Helical" evidence="1">
    <location>
        <begin position="232"/>
        <end position="250"/>
    </location>
</feature>
<proteinExistence type="predicted"/>
<feature type="transmembrane region" description="Helical" evidence="1">
    <location>
        <begin position="361"/>
        <end position="379"/>
    </location>
</feature>
<feature type="transmembrane region" description="Helical" evidence="1">
    <location>
        <begin position="194"/>
        <end position="212"/>
    </location>
</feature>
<feature type="transmembrane region" description="Helical" evidence="1">
    <location>
        <begin position="327"/>
        <end position="346"/>
    </location>
</feature>
<comment type="caution">
    <text evidence="2">The sequence shown here is derived from an EMBL/GenBank/DDBJ whole genome shotgun (WGS) entry which is preliminary data.</text>
</comment>
<dbReference type="RefSeq" id="WP_347706262.1">
    <property type="nucleotide sequence ID" value="NZ_JBDPZD010000007.1"/>
</dbReference>
<feature type="transmembrane region" description="Helical" evidence="1">
    <location>
        <begin position="66"/>
        <end position="89"/>
    </location>
</feature>
<protein>
    <submittedName>
        <fullName evidence="2">Uncharacterized protein</fullName>
    </submittedName>
</protein>
<feature type="transmembrane region" description="Helical" evidence="1">
    <location>
        <begin position="262"/>
        <end position="289"/>
    </location>
</feature>
<evidence type="ECO:0000313" key="3">
    <source>
        <dbReference type="Proteomes" id="UP001495147"/>
    </source>
</evidence>
<evidence type="ECO:0000313" key="2">
    <source>
        <dbReference type="EMBL" id="MEO3693447.1"/>
    </source>
</evidence>
<feature type="transmembrane region" description="Helical" evidence="1">
    <location>
        <begin position="301"/>
        <end position="320"/>
    </location>
</feature>
<keyword evidence="1" id="KW-0472">Membrane</keyword>
<keyword evidence="1" id="KW-0812">Transmembrane</keyword>
<reference evidence="2 3" key="1">
    <citation type="submission" date="2024-05" db="EMBL/GenBank/DDBJ databases">
        <title>Roseateles sp. DJS-2-20 16S ribosomal RNA gene Genome sequencing and assembly.</title>
        <authorList>
            <person name="Woo H."/>
        </authorList>
    </citation>
    <scope>NUCLEOTIDE SEQUENCE [LARGE SCALE GENOMIC DNA]</scope>
    <source>
        <strain evidence="2 3">DJS-2-20</strain>
    </source>
</reference>
<dbReference type="Proteomes" id="UP001495147">
    <property type="component" value="Unassembled WGS sequence"/>
</dbReference>
<keyword evidence="3" id="KW-1185">Reference proteome</keyword>
<evidence type="ECO:0000256" key="1">
    <source>
        <dbReference type="SAM" id="Phobius"/>
    </source>
</evidence>
<feature type="transmembrane region" description="Helical" evidence="1">
    <location>
        <begin position="122"/>
        <end position="138"/>
    </location>
</feature>
<keyword evidence="1" id="KW-1133">Transmembrane helix</keyword>
<gene>
    <name evidence="2" type="ORF">ABDJ85_18390</name>
</gene>
<name>A0ABV0G6T5_9BURK</name>
<sequence>MALAATAPAAVAASRLLDWQRRAAPSGSRDKVRADWLDKAKAQFALGVAGPVGLAVKALILGQPSVALWVLSLPAVGVALGTLATWAWFGALRAAWLIAVPVGAWGLYLLCLAPPLVSQTTLVALVGSASMVGALVLLHRQLNALAPQWAGVPALLPRPQWRKWDASSRLWSWDRLAYDDGLPEGLPDAGFFRWFRAWGVYMLLGFAGSTPLKALLETPSNHFDASLQAMNTVWLMALCADQLLIPLGHWRRRLAPGGPNPVVRTLTMLAASTICATLVLWALIASGAWSRSLAIEDLQLPLLRSALNAALAVALAACLRGLWNRRVVFVAACIAFFVLLMVRVGATGDTPLAPEQVQGRLWVQALVTAVLAGLSVWLWQRRVMRGERELHRH</sequence>